<evidence type="ECO:0000256" key="1">
    <source>
        <dbReference type="SAM" id="MobiDB-lite"/>
    </source>
</evidence>
<feature type="compositionally biased region" description="Pro residues" evidence="1">
    <location>
        <begin position="610"/>
        <end position="625"/>
    </location>
</feature>
<evidence type="ECO:0000256" key="2">
    <source>
        <dbReference type="SAM" id="SignalP"/>
    </source>
</evidence>
<proteinExistence type="predicted"/>
<accession>A0A3L9DN82</accession>
<keyword evidence="4" id="KW-1185">Reference proteome</keyword>
<name>A0A3L9DN82_9STRE</name>
<evidence type="ECO:0000313" key="3">
    <source>
        <dbReference type="EMBL" id="RLY01393.1"/>
    </source>
</evidence>
<feature type="chain" id="PRO_5018026568" evidence="2">
    <location>
        <begin position="29"/>
        <end position="831"/>
    </location>
</feature>
<dbReference type="InterPro" id="IPR037228">
    <property type="entry name" value="PhtA_dom_sf"/>
</dbReference>
<dbReference type="Proteomes" id="UP000279194">
    <property type="component" value="Unassembled WGS sequence"/>
</dbReference>
<feature type="region of interest" description="Disordered" evidence="1">
    <location>
        <begin position="597"/>
        <end position="628"/>
    </location>
</feature>
<feature type="region of interest" description="Disordered" evidence="1">
    <location>
        <begin position="29"/>
        <end position="84"/>
    </location>
</feature>
<keyword evidence="2" id="KW-0732">Signal</keyword>
<dbReference type="InterPro" id="IPR023832">
    <property type="entry name" value="His_triad_protein"/>
</dbReference>
<dbReference type="AlphaFoldDB" id="A0A3L9DN82"/>
<feature type="compositionally biased region" description="Pro residues" evidence="1">
    <location>
        <begin position="689"/>
        <end position="704"/>
    </location>
</feature>
<dbReference type="Gene3D" id="3.10.50.90">
    <property type="match status" value="3"/>
</dbReference>
<feature type="compositionally biased region" description="Pro residues" evidence="1">
    <location>
        <begin position="768"/>
        <end position="783"/>
    </location>
</feature>
<dbReference type="OrthoDB" id="2237383at2"/>
<feature type="region of interest" description="Disordered" evidence="1">
    <location>
        <begin position="661"/>
        <end position="707"/>
    </location>
</feature>
<dbReference type="PROSITE" id="PS51257">
    <property type="entry name" value="PROKAR_LIPOPROTEIN"/>
    <property type="match status" value="1"/>
</dbReference>
<dbReference type="Pfam" id="PF04270">
    <property type="entry name" value="Strep_his_triad"/>
    <property type="match status" value="4"/>
</dbReference>
<feature type="compositionally biased region" description="Basic and acidic residues" evidence="1">
    <location>
        <begin position="30"/>
        <end position="54"/>
    </location>
</feature>
<dbReference type="NCBIfam" id="TIGR01363">
    <property type="entry name" value="strep_his_triad"/>
    <property type="match status" value="2"/>
</dbReference>
<feature type="region of interest" description="Disordered" evidence="1">
    <location>
        <begin position="759"/>
        <end position="786"/>
    </location>
</feature>
<dbReference type="InterPro" id="IPR006270">
    <property type="entry name" value="Strep_his_triad_rpt"/>
</dbReference>
<dbReference type="RefSeq" id="WP_121836356.1">
    <property type="nucleotide sequence ID" value="NZ_CP163513.1"/>
</dbReference>
<feature type="signal peptide" evidence="2">
    <location>
        <begin position="1"/>
        <end position="28"/>
    </location>
</feature>
<gene>
    <name evidence="3" type="ORF">EAF07_09690</name>
</gene>
<feature type="compositionally biased region" description="Polar residues" evidence="1">
    <location>
        <begin position="127"/>
        <end position="150"/>
    </location>
</feature>
<evidence type="ECO:0000313" key="4">
    <source>
        <dbReference type="Proteomes" id="UP000279194"/>
    </source>
</evidence>
<comment type="caution">
    <text evidence="3">The sequence shown here is derived from an EMBL/GenBank/DDBJ whole genome shotgun (WGS) entry which is preliminary data.</text>
</comment>
<organism evidence="3 4">
    <name type="scientific">Streptococcus hillyeri</name>
    <dbReference type="NCBI Taxonomy" id="2282420"/>
    <lineage>
        <taxon>Bacteria</taxon>
        <taxon>Bacillati</taxon>
        <taxon>Bacillota</taxon>
        <taxon>Bacilli</taxon>
        <taxon>Lactobacillales</taxon>
        <taxon>Streptococcaceae</taxon>
        <taxon>Streptococcus</taxon>
    </lineage>
</organism>
<dbReference type="EMBL" id="RCVM01000029">
    <property type="protein sequence ID" value="RLY01393.1"/>
    <property type="molecule type" value="Genomic_DNA"/>
</dbReference>
<feature type="region of interest" description="Disordered" evidence="1">
    <location>
        <begin position="127"/>
        <end position="155"/>
    </location>
</feature>
<reference evidence="3 4" key="1">
    <citation type="submission" date="2018-10" db="EMBL/GenBank/DDBJ databases">
        <title>Streptococcus hillyeri sp. nov., isolated from equine tracheal sample.</title>
        <authorList>
            <person name="Macfadyen A.C."/>
            <person name="Waller A."/>
            <person name="Paterson G.K."/>
        </authorList>
    </citation>
    <scope>NUCLEOTIDE SEQUENCE [LARGE SCALE GENOMIC DNA]</scope>
    <source>
        <strain evidence="3 4">28462</strain>
    </source>
</reference>
<protein>
    <submittedName>
        <fullName evidence="3">Pneumococcal-type histidine triad protein</fullName>
    </submittedName>
</protein>
<dbReference type="SUPFAM" id="SSF142887">
    <property type="entry name" value="PhtA domain-like"/>
    <property type="match status" value="3"/>
</dbReference>
<sequence length="831" mass="92400">MKAKKQILTIIGLALTCHITLTACQAPAKNSHEHGSKKHQESKKSQKSKSDKTTKATQSKDSSKKKVVPGIDKPTDDGFLLTDESQIENKTSTGIIVKHDGHSHFIFYDDLKGSKWEYLIPNDSHKIASTPSRQNKSQSIVNSKSTNSTDDGYVFNPNDIVAEDENGYTVRHGDHYHYIPKSQLTPGKPLHFSEPKHSVTPLEERHGKANSDIVYSLQEINYAKANGKYTTSDGYIFKAEDIISRHGNGYLARHRGHQHWIPKEQLSDEEKKAAEDFLAQKEQLNNPTQPNLSLPKVNPQEQSDFEAKLEKKLARIMKQYGLKREQITVDREKNAIIYPHGDHHHAEPIDEKKPYGGGHSHNNYEIFDPEAGVDQKSTDKVYQGEELQKAIQLLRSGTFNNQAFTLDHGQKRVSFIFSPTLKKDLGTNIRVTLLTPDGKTLEKLSGFVFGSGVGNIANFELDKSYLPGDVFNYTISSKDYPEVTYSGHFKVNGSLAYEMARHAIFEPFYAGDTTLRVTTKFPLTTGTKALVRVFDDFHGTPYLENNYTVGTITLPIPKNNQGTTATAGNVIPVTFMVNPYEENESYYLVEIPVLDSTTKPDRSTEAPEITPVPQPMQPTPTPEKPNPQELQDKLIAFAQKYGVGLDSIIFSPDGSMELILPDGKSIPIDPKDLESLAPQPETQKDPEVTPVPQPMQPTPTPEKPNPQELQDKLVAFAQKYGVGLDSIIFSPDGSMELILPDGKSIPIDPKDLESLALQPETQKDPEVTPVPQPMQPTPTPEKPNPQELQDKLVAFAQKYGVGLDSIIFSPDGSMELILPDGKSIPIVLEEL</sequence>